<dbReference type="EMBL" id="JBHTCG010000013">
    <property type="protein sequence ID" value="MFC7384612.1"/>
    <property type="molecule type" value="Genomic_DNA"/>
</dbReference>
<dbReference type="Gene3D" id="3.90.1150.30">
    <property type="match status" value="1"/>
</dbReference>
<comment type="caution">
    <text evidence="1">The sequence shown here is derived from an EMBL/GenBank/DDBJ whole genome shotgun (WGS) entry which is preliminary data.</text>
</comment>
<protein>
    <submittedName>
        <fullName evidence="1">MmcQ/YjbR family DNA-binding protein</fullName>
    </submittedName>
</protein>
<name>A0ABW2P6J1_9ACTN</name>
<dbReference type="GO" id="GO:0003677">
    <property type="term" value="F:DNA binding"/>
    <property type="evidence" value="ECO:0007669"/>
    <property type="project" value="UniProtKB-KW"/>
</dbReference>
<dbReference type="SUPFAM" id="SSF142906">
    <property type="entry name" value="YjbR-like"/>
    <property type="match status" value="1"/>
</dbReference>
<keyword evidence="2" id="KW-1185">Reference proteome</keyword>
<dbReference type="Pfam" id="PF04237">
    <property type="entry name" value="YjbR"/>
    <property type="match status" value="1"/>
</dbReference>
<accession>A0ABW2P6J1</accession>
<keyword evidence="1" id="KW-0238">DNA-binding</keyword>
<sequence>MTTEDERTITVEDVRRVAMSLARTEEALVRDHVKFRVRGIVYASISPDETLMGFGFPKEERAALVASEPEKFLMPLPSDERYQWVRARLSALGHDEMRELVTDAWRMVVPKFLVRAHDERQARP</sequence>
<dbReference type="Proteomes" id="UP001596496">
    <property type="component" value="Unassembled WGS sequence"/>
</dbReference>
<organism evidence="1 2">
    <name type="scientific">Sphaerisporangium rhizosphaerae</name>
    <dbReference type="NCBI Taxonomy" id="2269375"/>
    <lineage>
        <taxon>Bacteria</taxon>
        <taxon>Bacillati</taxon>
        <taxon>Actinomycetota</taxon>
        <taxon>Actinomycetes</taxon>
        <taxon>Streptosporangiales</taxon>
        <taxon>Streptosporangiaceae</taxon>
        <taxon>Sphaerisporangium</taxon>
    </lineage>
</organism>
<evidence type="ECO:0000313" key="2">
    <source>
        <dbReference type="Proteomes" id="UP001596496"/>
    </source>
</evidence>
<dbReference type="InterPro" id="IPR038056">
    <property type="entry name" value="YjbR-like_sf"/>
</dbReference>
<evidence type="ECO:0000313" key="1">
    <source>
        <dbReference type="EMBL" id="MFC7384612.1"/>
    </source>
</evidence>
<reference evidence="2" key="1">
    <citation type="journal article" date="2019" name="Int. J. Syst. Evol. Microbiol.">
        <title>The Global Catalogue of Microorganisms (GCM) 10K type strain sequencing project: providing services to taxonomists for standard genome sequencing and annotation.</title>
        <authorList>
            <consortium name="The Broad Institute Genomics Platform"/>
            <consortium name="The Broad Institute Genome Sequencing Center for Infectious Disease"/>
            <person name="Wu L."/>
            <person name="Ma J."/>
        </authorList>
    </citation>
    <scope>NUCLEOTIDE SEQUENCE [LARGE SCALE GENOMIC DNA]</scope>
    <source>
        <strain evidence="2">CECT 7649</strain>
    </source>
</reference>
<proteinExistence type="predicted"/>
<dbReference type="RefSeq" id="WP_380828430.1">
    <property type="nucleotide sequence ID" value="NZ_JBHTCG010000013.1"/>
</dbReference>
<dbReference type="InterPro" id="IPR058532">
    <property type="entry name" value="YjbR/MT2646/Rv2570-like"/>
</dbReference>
<gene>
    <name evidence="1" type="ORF">ACFQSB_20535</name>
</gene>